<proteinExistence type="predicted"/>
<dbReference type="Gene3D" id="1.20.1250.20">
    <property type="entry name" value="MFS general substrate transporter like domains"/>
    <property type="match status" value="1"/>
</dbReference>
<feature type="transmembrane region" description="Helical" evidence="6">
    <location>
        <begin position="355"/>
        <end position="372"/>
    </location>
</feature>
<evidence type="ECO:0000256" key="5">
    <source>
        <dbReference type="ARBA" id="ARBA00023136"/>
    </source>
</evidence>
<keyword evidence="3 6" id="KW-0812">Transmembrane</keyword>
<evidence type="ECO:0000256" key="6">
    <source>
        <dbReference type="SAM" id="Phobius"/>
    </source>
</evidence>
<dbReference type="PROSITE" id="PS50850">
    <property type="entry name" value="MFS"/>
    <property type="match status" value="1"/>
</dbReference>
<keyword evidence="2" id="KW-1003">Cell membrane</keyword>
<feature type="transmembrane region" description="Helical" evidence="6">
    <location>
        <begin position="82"/>
        <end position="107"/>
    </location>
</feature>
<dbReference type="EMBL" id="PQNK01000008">
    <property type="protein sequence ID" value="RRO86581.1"/>
    <property type="molecule type" value="Genomic_DNA"/>
</dbReference>
<dbReference type="Pfam" id="PF07690">
    <property type="entry name" value="MFS_1"/>
    <property type="match status" value="1"/>
</dbReference>
<reference evidence="8 9" key="1">
    <citation type="submission" date="2018-01" db="EMBL/GenBank/DDBJ databases">
        <title>Twenty Corynebacterium bovis Genomes.</title>
        <authorList>
            <person name="Gulvik C.A."/>
        </authorList>
    </citation>
    <scope>NUCLEOTIDE SEQUENCE [LARGE SCALE GENOMIC DNA]</scope>
    <source>
        <strain evidence="8 9">F6900</strain>
    </source>
</reference>
<feature type="transmembrane region" description="Helical" evidence="6">
    <location>
        <begin position="127"/>
        <end position="149"/>
    </location>
</feature>
<evidence type="ECO:0000313" key="9">
    <source>
        <dbReference type="Proteomes" id="UP000276526"/>
    </source>
</evidence>
<dbReference type="InterPro" id="IPR050189">
    <property type="entry name" value="MFS_Efflux_Transporters"/>
</dbReference>
<dbReference type="AlphaFoldDB" id="A0A426PZ28"/>
<feature type="transmembrane region" description="Helical" evidence="6">
    <location>
        <begin position="196"/>
        <end position="219"/>
    </location>
</feature>
<comment type="subcellular location">
    <subcellularLocation>
        <location evidence="1">Cell membrane</location>
        <topology evidence="1">Multi-pass membrane protein</topology>
    </subcellularLocation>
</comment>
<dbReference type="RefSeq" id="WP_125173002.1">
    <property type="nucleotide sequence ID" value="NZ_JAPJOD010000162.1"/>
</dbReference>
<keyword evidence="4 6" id="KW-1133">Transmembrane helix</keyword>
<evidence type="ECO:0000259" key="7">
    <source>
        <dbReference type="PROSITE" id="PS50850"/>
    </source>
</evidence>
<feature type="transmembrane region" description="Helical" evidence="6">
    <location>
        <begin position="6"/>
        <end position="28"/>
    </location>
</feature>
<dbReference type="PANTHER" id="PTHR43124">
    <property type="entry name" value="PURINE EFFLUX PUMP PBUE"/>
    <property type="match status" value="1"/>
</dbReference>
<organism evidence="8 9">
    <name type="scientific">Corynebacterium bovis</name>
    <dbReference type="NCBI Taxonomy" id="36808"/>
    <lineage>
        <taxon>Bacteria</taxon>
        <taxon>Bacillati</taxon>
        <taxon>Actinomycetota</taxon>
        <taxon>Actinomycetes</taxon>
        <taxon>Mycobacteriales</taxon>
        <taxon>Corynebacteriaceae</taxon>
        <taxon>Corynebacterium</taxon>
    </lineage>
</organism>
<feature type="transmembrane region" description="Helical" evidence="6">
    <location>
        <begin position="40"/>
        <end position="62"/>
    </location>
</feature>
<dbReference type="InterPro" id="IPR036259">
    <property type="entry name" value="MFS_trans_sf"/>
</dbReference>
<dbReference type="PANTHER" id="PTHR43124:SF10">
    <property type="entry name" value="PURINE EFFLUX PUMP PBUE"/>
    <property type="match status" value="1"/>
</dbReference>
<comment type="caution">
    <text evidence="8">The sequence shown here is derived from an EMBL/GenBank/DDBJ whole genome shotgun (WGS) entry which is preliminary data.</text>
</comment>
<dbReference type="GO" id="GO:0005886">
    <property type="term" value="C:plasma membrane"/>
    <property type="evidence" value="ECO:0007669"/>
    <property type="project" value="UniProtKB-SubCell"/>
</dbReference>
<dbReference type="InterPro" id="IPR020846">
    <property type="entry name" value="MFS_dom"/>
</dbReference>
<evidence type="ECO:0000256" key="4">
    <source>
        <dbReference type="ARBA" id="ARBA00022989"/>
    </source>
</evidence>
<keyword evidence="5 6" id="KW-0472">Membrane</keyword>
<dbReference type="InterPro" id="IPR011701">
    <property type="entry name" value="MFS"/>
</dbReference>
<gene>
    <name evidence="8" type="ORF">CXF48_06095</name>
</gene>
<dbReference type="Proteomes" id="UP000276526">
    <property type="component" value="Unassembled WGS sequence"/>
</dbReference>
<feature type="transmembrane region" description="Helical" evidence="6">
    <location>
        <begin position="239"/>
        <end position="257"/>
    </location>
</feature>
<evidence type="ECO:0000256" key="2">
    <source>
        <dbReference type="ARBA" id="ARBA00022475"/>
    </source>
</evidence>
<feature type="transmembrane region" description="Helical" evidence="6">
    <location>
        <begin position="155"/>
        <end position="175"/>
    </location>
</feature>
<accession>A0A426PZ28</accession>
<name>A0A426PZ28_9CORY</name>
<protein>
    <submittedName>
        <fullName evidence="8">MFS transporter</fullName>
    </submittedName>
</protein>
<feature type="transmembrane region" description="Helical" evidence="6">
    <location>
        <begin position="269"/>
        <end position="297"/>
    </location>
</feature>
<feature type="domain" description="Major facilitator superfamily (MFS) profile" evidence="7">
    <location>
        <begin position="4"/>
        <end position="378"/>
    </location>
</feature>
<evidence type="ECO:0000256" key="3">
    <source>
        <dbReference type="ARBA" id="ARBA00022692"/>
    </source>
</evidence>
<dbReference type="SUPFAM" id="SSF103473">
    <property type="entry name" value="MFS general substrate transporter"/>
    <property type="match status" value="1"/>
</dbReference>
<sequence>MIFRLWPFIIGSVALGLDAYIIAGLLPLMAPDLSASEGMVGLGVTAFTGAYAVTGPVLAGAAGRNPGRSLSIALAVFTLGNLATAFTSSLAVFIIARIVAGGAAGVYSPLSSAVAAASVPEKNRGRALGLVLAGLAMGTVFGVPLGLILTKATSWRIGILLVTVVGVVALAGVFFSNSRDLPGVEAPSLGDRLRSVGTLPNLTTVSVTLLTGIASLGLYTYITSVLGDTGFRDSSTLGIWIWGLGGAVGVLLIGRLIDRVGNSLRITAVILVLLTVSLLVVGTGPAVWVLGVALFVWGAAGWASLAPQQDTLLTANPHDGATAVAANASANYLGSALGSALGAAVVAAGVSGTNLAYLAAVPVVVALGLHLLRMRLAR</sequence>
<dbReference type="GO" id="GO:0022857">
    <property type="term" value="F:transmembrane transporter activity"/>
    <property type="evidence" value="ECO:0007669"/>
    <property type="project" value="InterPro"/>
</dbReference>
<evidence type="ECO:0000256" key="1">
    <source>
        <dbReference type="ARBA" id="ARBA00004651"/>
    </source>
</evidence>
<evidence type="ECO:0000313" key="8">
    <source>
        <dbReference type="EMBL" id="RRO86581.1"/>
    </source>
</evidence>